<dbReference type="Pfam" id="PF17874">
    <property type="entry name" value="TPR_MalT"/>
    <property type="match status" value="1"/>
</dbReference>
<dbReference type="SUPFAM" id="SSF47413">
    <property type="entry name" value="lambda repressor-like DNA-binding domains"/>
    <property type="match status" value="1"/>
</dbReference>
<dbReference type="InterPro" id="IPR001387">
    <property type="entry name" value="Cro/C1-type_HTH"/>
</dbReference>
<dbReference type="Pfam" id="PF13560">
    <property type="entry name" value="HTH_31"/>
    <property type="match status" value="1"/>
</dbReference>
<dbReference type="InterPro" id="IPR011990">
    <property type="entry name" value="TPR-like_helical_dom_sf"/>
</dbReference>
<dbReference type="Gene3D" id="1.25.40.10">
    <property type="entry name" value="Tetratricopeptide repeat domain"/>
    <property type="match status" value="1"/>
</dbReference>
<dbReference type="Proteomes" id="UP000517916">
    <property type="component" value="Unassembled WGS sequence"/>
</dbReference>
<dbReference type="Pfam" id="PF13374">
    <property type="entry name" value="TPR_10"/>
    <property type="match status" value="1"/>
</dbReference>
<dbReference type="InterPro" id="IPR027417">
    <property type="entry name" value="P-loop_NTPase"/>
</dbReference>
<dbReference type="RefSeq" id="WP_025354122.1">
    <property type="nucleotide sequence ID" value="NZ_BAAABQ010000097.1"/>
</dbReference>
<protein>
    <submittedName>
        <fullName evidence="3">Tetratricopeptide (TPR) repeat protein/transcriptional regulator with XRE-family HTH domain</fullName>
    </submittedName>
</protein>
<dbReference type="PANTHER" id="PTHR47691">
    <property type="entry name" value="REGULATOR-RELATED"/>
    <property type="match status" value="1"/>
</dbReference>
<dbReference type="SUPFAM" id="SSF48452">
    <property type="entry name" value="TPR-like"/>
    <property type="match status" value="1"/>
</dbReference>
<name>A0ABR6BW91_9PSEU</name>
<dbReference type="CDD" id="cd00093">
    <property type="entry name" value="HTH_XRE"/>
    <property type="match status" value="1"/>
</dbReference>
<keyword evidence="1" id="KW-0802">TPR repeat</keyword>
<dbReference type="Gene3D" id="3.40.50.300">
    <property type="entry name" value="P-loop containing nucleotide triphosphate hydrolases"/>
    <property type="match status" value="1"/>
</dbReference>
<proteinExistence type="predicted"/>
<evidence type="ECO:0000256" key="1">
    <source>
        <dbReference type="PROSITE-ProRule" id="PRU00339"/>
    </source>
</evidence>
<evidence type="ECO:0000259" key="2">
    <source>
        <dbReference type="PROSITE" id="PS50943"/>
    </source>
</evidence>
<dbReference type="EMBL" id="JACJID010000008">
    <property type="protein sequence ID" value="MBA8931148.1"/>
    <property type="molecule type" value="Genomic_DNA"/>
</dbReference>
<organism evidence="3 4">
    <name type="scientific">Kutzneria viridogrisea</name>
    <dbReference type="NCBI Taxonomy" id="47990"/>
    <lineage>
        <taxon>Bacteria</taxon>
        <taxon>Bacillati</taxon>
        <taxon>Actinomycetota</taxon>
        <taxon>Actinomycetes</taxon>
        <taxon>Pseudonocardiales</taxon>
        <taxon>Pseudonocardiaceae</taxon>
        <taxon>Kutzneria</taxon>
    </lineage>
</organism>
<dbReference type="PROSITE" id="PS50943">
    <property type="entry name" value="HTH_CROC1"/>
    <property type="match status" value="1"/>
</dbReference>
<dbReference type="SUPFAM" id="SSF52540">
    <property type="entry name" value="P-loop containing nucleoside triphosphate hydrolases"/>
    <property type="match status" value="1"/>
</dbReference>
<dbReference type="PRINTS" id="PR00364">
    <property type="entry name" value="DISEASERSIST"/>
</dbReference>
<dbReference type="SMART" id="SM00028">
    <property type="entry name" value="TPR"/>
    <property type="match status" value="5"/>
</dbReference>
<dbReference type="PANTHER" id="PTHR47691:SF3">
    <property type="entry name" value="HTH-TYPE TRANSCRIPTIONAL REGULATOR RV0890C-RELATED"/>
    <property type="match status" value="1"/>
</dbReference>
<dbReference type="PROSITE" id="PS50005">
    <property type="entry name" value="TPR"/>
    <property type="match status" value="1"/>
</dbReference>
<dbReference type="InterPro" id="IPR041617">
    <property type="entry name" value="TPR_MalT"/>
</dbReference>
<feature type="domain" description="HTH cro/C1-type" evidence="2">
    <location>
        <begin position="17"/>
        <end position="70"/>
    </location>
</feature>
<dbReference type="Gene3D" id="1.10.260.40">
    <property type="entry name" value="lambda repressor-like DNA-binding domains"/>
    <property type="match status" value="1"/>
</dbReference>
<dbReference type="SMART" id="SM00382">
    <property type="entry name" value="AAA"/>
    <property type="match status" value="1"/>
</dbReference>
<sequence>MQRGKADGANVLFGQELRRLRQQHSLSLRDLAQLVRFTPGYLSKVENGRAPSVELARACDQALGADGALLALASAEETVRPAQLPASMARFVGRDDQLGQLDEALIGSGKPGNPTVMIIDGPPGAGKTVLALRWAHHVVERFPGGQLYADLRGHSPADRPVNPDDVLEEFLITLGVPASGIPSGLDRRAGLFRSILANRRMLVVLDNAADSGQVEPLLPASAECAVVITSRERLSGVALRTDALRVTLGPMPPAEAVALLGRVIGADRAKAEPAAVAALAARCGYLPLALRIAAERVVTQPHYSVGDLVEELDSGGRLEALSTYDSVAVRSVFDWSYRRLGEEAARLFRLLGLHRGPHISTAAAAALAGVPLSTARSLFERLASAHLVQGTVRDRYQVHDLLLEYAGDLAAAEEDEKERVAAVRRLVTWYVHTARAATRVLAPFRVERLEPEPLAEGVTALEFDSEAAALRWCEAELANFEPVIQLAVDTGVNVPAWQLAISLWSYLFLRKPWSVWTRTHKLAQQAARAVGDNYAEGWVATNLAEAYRRMGEYNESELLYERALRLRQQVNDRHGEGWSLAGSAFLAIDRGDPELASDHAAKALAIFTEFEDNQGIGAILTTLGEVHRCWGRLDEALATMNEALALYERIGSLEGESWVLTRMADIQLVQGDHAAALATLERALRACRDGKDRWGEADVLARSGDIQLGLGQLDQAQHCWEQALQRYEEVGDQPRASGLRARIRAL</sequence>
<evidence type="ECO:0000313" key="3">
    <source>
        <dbReference type="EMBL" id="MBA8931148.1"/>
    </source>
</evidence>
<comment type="caution">
    <text evidence="3">The sequence shown here is derived from an EMBL/GenBank/DDBJ whole genome shotgun (WGS) entry which is preliminary data.</text>
</comment>
<dbReference type="InterPro" id="IPR019734">
    <property type="entry name" value="TPR_rpt"/>
</dbReference>
<dbReference type="InterPro" id="IPR010982">
    <property type="entry name" value="Lambda_DNA-bd_dom_sf"/>
</dbReference>
<dbReference type="SMART" id="SM00530">
    <property type="entry name" value="HTH_XRE"/>
    <property type="match status" value="1"/>
</dbReference>
<dbReference type="InterPro" id="IPR003593">
    <property type="entry name" value="AAA+_ATPase"/>
</dbReference>
<feature type="repeat" description="TPR" evidence="1">
    <location>
        <begin position="537"/>
        <end position="570"/>
    </location>
</feature>
<keyword evidence="4" id="KW-1185">Reference proteome</keyword>
<evidence type="ECO:0000313" key="4">
    <source>
        <dbReference type="Proteomes" id="UP000517916"/>
    </source>
</evidence>
<reference evidence="3 4" key="1">
    <citation type="submission" date="2020-08" db="EMBL/GenBank/DDBJ databases">
        <title>Genomic Encyclopedia of Archaeal and Bacterial Type Strains, Phase II (KMG-II): from individual species to whole genera.</title>
        <authorList>
            <person name="Goeker M."/>
        </authorList>
    </citation>
    <scope>NUCLEOTIDE SEQUENCE [LARGE SCALE GENOMIC DNA]</scope>
    <source>
        <strain evidence="3 4">DSM 43850</strain>
    </source>
</reference>
<gene>
    <name evidence="3" type="ORF">BC739_008395</name>
</gene>
<accession>A0ABR6BW91</accession>